<evidence type="ECO:0000256" key="2">
    <source>
        <dbReference type="ARBA" id="ARBA00022801"/>
    </source>
</evidence>
<keyword evidence="3 4" id="KW-0904">Protein phosphatase</keyword>
<evidence type="ECO:0000259" key="7">
    <source>
        <dbReference type="PROSITE" id="PS51746"/>
    </source>
</evidence>
<feature type="transmembrane region" description="Helical" evidence="6">
    <location>
        <begin position="51"/>
        <end position="71"/>
    </location>
</feature>
<evidence type="ECO:0000256" key="4">
    <source>
        <dbReference type="RuleBase" id="RU003465"/>
    </source>
</evidence>
<dbReference type="CDD" id="cd00143">
    <property type="entry name" value="PP2Cc"/>
    <property type="match status" value="1"/>
</dbReference>
<dbReference type="InterPro" id="IPR001932">
    <property type="entry name" value="PPM-type_phosphatase-like_dom"/>
</dbReference>
<feature type="region of interest" description="Disordered" evidence="5">
    <location>
        <begin position="182"/>
        <end position="217"/>
    </location>
</feature>
<dbReference type="AlphaFoldDB" id="A0A0K8TR79"/>
<organism evidence="8">
    <name type="scientific">Tabanus bromius</name>
    <name type="common">Band-eyed brown horse fly</name>
    <dbReference type="NCBI Taxonomy" id="304241"/>
    <lineage>
        <taxon>Eukaryota</taxon>
        <taxon>Metazoa</taxon>
        <taxon>Ecdysozoa</taxon>
        <taxon>Arthropoda</taxon>
        <taxon>Hexapoda</taxon>
        <taxon>Insecta</taxon>
        <taxon>Pterygota</taxon>
        <taxon>Neoptera</taxon>
        <taxon>Endopterygota</taxon>
        <taxon>Diptera</taxon>
        <taxon>Brachycera</taxon>
        <taxon>Tabanomorpha</taxon>
        <taxon>Tabanoidea</taxon>
        <taxon>Tabanidae</taxon>
        <taxon>Tabanus</taxon>
    </lineage>
</organism>
<proteinExistence type="evidence at transcript level"/>
<dbReference type="InterPro" id="IPR000222">
    <property type="entry name" value="PP2C_BS"/>
</dbReference>
<dbReference type="PROSITE" id="PS01032">
    <property type="entry name" value="PPM_1"/>
    <property type="match status" value="1"/>
</dbReference>
<evidence type="ECO:0000256" key="3">
    <source>
        <dbReference type="ARBA" id="ARBA00022912"/>
    </source>
</evidence>
<dbReference type="SMART" id="SM00332">
    <property type="entry name" value="PP2Cc"/>
    <property type="match status" value="1"/>
</dbReference>
<dbReference type="EMBL" id="GDAI01000719">
    <property type="protein sequence ID" value="JAI16884.1"/>
    <property type="molecule type" value="mRNA"/>
</dbReference>
<evidence type="ECO:0000256" key="6">
    <source>
        <dbReference type="SAM" id="Phobius"/>
    </source>
</evidence>
<reference evidence="8" key="1">
    <citation type="journal article" date="2015" name="Insect Biochem. Mol. Biol.">
        <title>An insight into the sialome of the horse fly, Tabanus bromius.</title>
        <authorList>
            <person name="Ribeiro J.M."/>
            <person name="Kazimirova M."/>
            <person name="Takac P."/>
            <person name="Andersen J.F."/>
            <person name="Francischetti I.M."/>
        </authorList>
    </citation>
    <scope>NUCLEOTIDE SEQUENCE</scope>
</reference>
<protein>
    <submittedName>
        <fullName evidence="8">Putative serine/threonine protein phosphatase</fullName>
    </submittedName>
</protein>
<dbReference type="PROSITE" id="PS51746">
    <property type="entry name" value="PPM_2"/>
    <property type="match status" value="1"/>
</dbReference>
<dbReference type="Pfam" id="PF00481">
    <property type="entry name" value="PP2C"/>
    <property type="match status" value="1"/>
</dbReference>
<keyword evidence="2 4" id="KW-0378">Hydrolase</keyword>
<keyword evidence="6" id="KW-0472">Membrane</keyword>
<keyword evidence="1" id="KW-0479">Metal-binding</keyword>
<accession>A0A0K8TR79</accession>
<dbReference type="GO" id="GO:0046872">
    <property type="term" value="F:metal ion binding"/>
    <property type="evidence" value="ECO:0007669"/>
    <property type="project" value="UniProtKB-KW"/>
</dbReference>
<comment type="similarity">
    <text evidence="4">Belongs to the PP2C family.</text>
</comment>
<evidence type="ECO:0000256" key="1">
    <source>
        <dbReference type="ARBA" id="ARBA00022723"/>
    </source>
</evidence>
<keyword evidence="6" id="KW-0812">Transmembrane</keyword>
<dbReference type="InterPro" id="IPR015655">
    <property type="entry name" value="PP2C"/>
</dbReference>
<feature type="compositionally biased region" description="Basic and acidic residues" evidence="5">
    <location>
        <begin position="199"/>
        <end position="212"/>
    </location>
</feature>
<dbReference type="GO" id="GO:0004722">
    <property type="term" value="F:protein serine/threonine phosphatase activity"/>
    <property type="evidence" value="ECO:0007669"/>
    <property type="project" value="InterPro"/>
</dbReference>
<keyword evidence="6" id="KW-1133">Transmembrane helix</keyword>
<sequence length="498" mass="55340">MEDELEDKVLYQTYVSNMKLMSKFAVGLSSLNSPVAYVWKLFRYYLLRPEVVFCGIVIFIFLLYLQAVDIWTRGLLGRIQATLGYSRSRASKLKLLDSSAGDHQSWEVTKEQSSAYAVLGRRPRMEDRFVIDENINSNTGISFFAIFDGHGGEFAADFAKDILVDNLYKKIIESTNIVKGNSPSASTYEGGSPYVNRKNQPEETKLENKENESNTALARRRESFKKSYSTAEDCAASKNATKETDVFTSKLNALIRPLAKDNMLNVNNNNGGNVKAPQIFDAKCYIENGKINFGKMITDEVLSADFKLVETAKKTTNVAGTTALIAIIHGTKLIVANVGDSRGVMCDAKGNAIPLSFDHKPQQVRERKRIHDAGGFIAFRGVWRVAGILATSRALGDYPLKDKNLVIADPDILTFELLDHKPIFIILASDGLWDTFTNEEAVTFVKDHINETGFGAKNLALEAYHRGSVDNITVIIITFKNGIYRISSSTSNSDNLTK</sequence>
<dbReference type="InterPro" id="IPR036457">
    <property type="entry name" value="PPM-type-like_dom_sf"/>
</dbReference>
<feature type="transmembrane region" description="Helical" evidence="6">
    <location>
        <begin position="20"/>
        <end position="39"/>
    </location>
</feature>
<evidence type="ECO:0000256" key="5">
    <source>
        <dbReference type="SAM" id="MobiDB-lite"/>
    </source>
</evidence>
<name>A0A0K8TR79_TABBR</name>
<dbReference type="PANTHER" id="PTHR47992">
    <property type="entry name" value="PROTEIN PHOSPHATASE"/>
    <property type="match status" value="1"/>
</dbReference>
<feature type="domain" description="PPM-type phosphatase" evidence="7">
    <location>
        <begin position="112"/>
        <end position="479"/>
    </location>
</feature>
<evidence type="ECO:0000313" key="8">
    <source>
        <dbReference type="EMBL" id="JAI16884.1"/>
    </source>
</evidence>
<dbReference type="SUPFAM" id="SSF81606">
    <property type="entry name" value="PP2C-like"/>
    <property type="match status" value="1"/>
</dbReference>
<dbReference type="Gene3D" id="3.60.40.10">
    <property type="entry name" value="PPM-type phosphatase domain"/>
    <property type="match status" value="1"/>
</dbReference>